<keyword evidence="5 7" id="KW-0670">Pyruvate</keyword>
<keyword evidence="10" id="KW-1185">Reference proteome</keyword>
<dbReference type="SUPFAM" id="SSF53383">
    <property type="entry name" value="PLP-dependent transferases"/>
    <property type="match status" value="1"/>
</dbReference>
<keyword evidence="3 7" id="KW-0808">Transferase</keyword>
<keyword evidence="4 7" id="KW-0663">Pyridoxal phosphate</keyword>
<dbReference type="RefSeq" id="WP_354011126.1">
    <property type="nucleotide sequence ID" value="NZ_JBEWTA010000001.1"/>
</dbReference>
<feature type="domain" description="Aminotransferase class V" evidence="8">
    <location>
        <begin position="46"/>
        <end position="334"/>
    </location>
</feature>
<dbReference type="PIRSF" id="PIRSF000524">
    <property type="entry name" value="SPT"/>
    <property type="match status" value="1"/>
</dbReference>
<dbReference type="InterPro" id="IPR015421">
    <property type="entry name" value="PyrdxlP-dep_Trfase_major"/>
</dbReference>
<keyword evidence="2 7" id="KW-0032">Aminotransferase</keyword>
<dbReference type="Gene3D" id="3.90.1150.10">
    <property type="entry name" value="Aspartate Aminotransferase, domain 1"/>
    <property type="match status" value="1"/>
</dbReference>
<protein>
    <recommendedName>
        <fullName evidence="7">2-aminoethylphosphonate--pyruvate transaminase</fullName>
        <ecNumber evidence="7">2.6.1.37</ecNumber>
    </recommendedName>
    <alternativeName>
        <fullName evidence="7">2-aminoethylphosphonate aminotransferase</fullName>
    </alternativeName>
    <alternativeName>
        <fullName evidence="7">AEP transaminase</fullName>
        <shortName evidence="7">AEPT</shortName>
    </alternativeName>
</protein>
<name>A0ABV2SGE1_9GAMM</name>
<dbReference type="Pfam" id="PF00266">
    <property type="entry name" value="Aminotran_5"/>
    <property type="match status" value="1"/>
</dbReference>
<dbReference type="PANTHER" id="PTHR42778">
    <property type="entry name" value="2-AMINOETHYLPHOSPHONATE--PYRUVATE TRANSAMINASE"/>
    <property type="match status" value="1"/>
</dbReference>
<dbReference type="HAMAP" id="MF_01376">
    <property type="entry name" value="PhnW_aminotrans_5"/>
    <property type="match status" value="1"/>
</dbReference>
<dbReference type="InterPro" id="IPR015422">
    <property type="entry name" value="PyrdxlP-dep_Trfase_small"/>
</dbReference>
<organism evidence="9 10">
    <name type="scientific">Endozoicomonas lisbonensis</name>
    <dbReference type="NCBI Taxonomy" id="3120522"/>
    <lineage>
        <taxon>Bacteria</taxon>
        <taxon>Pseudomonadati</taxon>
        <taxon>Pseudomonadota</taxon>
        <taxon>Gammaproteobacteria</taxon>
        <taxon>Oceanospirillales</taxon>
        <taxon>Endozoicomonadaceae</taxon>
        <taxon>Endozoicomonas</taxon>
    </lineage>
</organism>
<dbReference type="GO" id="GO:0047304">
    <property type="term" value="F:2-aminoethylphosphonate-pyruvate transaminase activity"/>
    <property type="evidence" value="ECO:0007669"/>
    <property type="project" value="UniProtKB-EC"/>
</dbReference>
<comment type="cofactor">
    <cofactor evidence="1 7">
        <name>pyridoxal 5'-phosphate</name>
        <dbReference type="ChEBI" id="CHEBI:597326"/>
    </cofactor>
</comment>
<evidence type="ECO:0000313" key="9">
    <source>
        <dbReference type="EMBL" id="MET4756847.1"/>
    </source>
</evidence>
<evidence type="ECO:0000313" key="10">
    <source>
        <dbReference type="Proteomes" id="UP001549366"/>
    </source>
</evidence>
<dbReference type="InterPro" id="IPR015424">
    <property type="entry name" value="PyrdxlP-dep_Trfase"/>
</dbReference>
<reference evidence="9 10" key="1">
    <citation type="submission" date="2024-06" db="EMBL/GenBank/DDBJ databases">
        <title>Genomic Encyclopedia of Type Strains, Phase V (KMG-V): Genome sequencing to study the core and pangenomes of soil and plant-associated prokaryotes.</title>
        <authorList>
            <person name="Whitman W."/>
        </authorList>
    </citation>
    <scope>NUCLEOTIDE SEQUENCE [LARGE SCALE GENOMIC DNA]</scope>
    <source>
        <strain evidence="9 10">NE40</strain>
    </source>
</reference>
<evidence type="ECO:0000256" key="2">
    <source>
        <dbReference type="ARBA" id="ARBA00022576"/>
    </source>
</evidence>
<evidence type="ECO:0000259" key="8">
    <source>
        <dbReference type="Pfam" id="PF00266"/>
    </source>
</evidence>
<gene>
    <name evidence="7" type="primary">phnW</name>
    <name evidence="9" type="ORF">V5J35_002039</name>
</gene>
<dbReference type="NCBIfam" id="TIGR02326">
    <property type="entry name" value="transamin_PhnW"/>
    <property type="match status" value="1"/>
</dbReference>
<accession>A0ABV2SGE1</accession>
<sequence length="374" mass="41826">MAITTDLENPYLLLTPGPLSTSRTVREAMLRDWCTWDDDYNLDVVQKIRTQLVELATKDPGYTSVLMQGSGTASVEATIGTAIGDDGRLLVVNNGAYGARIAEIADYLNISHTVLDCGETQLPSAAVIDELLTSDPSITHVAMVHCETTTGMLNPVEEVVQVVKRHKRIVIIDAMSSFGGVPMDVAELGIDYLISSANKCIQGVPGFGFVIAREEQLKQCKGQARSLSLDLYAQWDCMEVNSGKWRFTSPTHTVRAFAQALQELLQEGGVEARYERYRKNQNRLVQGMEELGFKCLLEKDMHSPFITSFYSPEHEDYNFRRFYSLLKEKGFVIYPGKVSHADCFRIGNIGEVYPDDIARLINAISESMYWEHKS</sequence>
<evidence type="ECO:0000256" key="7">
    <source>
        <dbReference type="HAMAP-Rule" id="MF_01376"/>
    </source>
</evidence>
<dbReference type="InterPro" id="IPR012703">
    <property type="entry name" value="NH2EtPonate_pyrv_transaminase"/>
</dbReference>
<dbReference type="Gene3D" id="3.40.640.10">
    <property type="entry name" value="Type I PLP-dependent aspartate aminotransferase-like (Major domain)"/>
    <property type="match status" value="1"/>
</dbReference>
<evidence type="ECO:0000256" key="1">
    <source>
        <dbReference type="ARBA" id="ARBA00001933"/>
    </source>
</evidence>
<dbReference type="EC" id="2.6.1.37" evidence="7"/>
<dbReference type="NCBIfam" id="NF010006">
    <property type="entry name" value="PRK13479.1"/>
    <property type="match status" value="1"/>
</dbReference>
<dbReference type="InterPro" id="IPR024169">
    <property type="entry name" value="SP_NH2Trfase/AEP_transaminase"/>
</dbReference>
<comment type="caution">
    <text evidence="9">The sequence shown here is derived from an EMBL/GenBank/DDBJ whole genome shotgun (WGS) entry which is preliminary data.</text>
</comment>
<comment type="subunit">
    <text evidence="7">Homodimer.</text>
</comment>
<proteinExistence type="inferred from homology"/>
<dbReference type="Proteomes" id="UP001549366">
    <property type="component" value="Unassembled WGS sequence"/>
</dbReference>
<comment type="similarity">
    <text evidence="7">Belongs to the class-V pyridoxal-phosphate-dependent aminotransferase family. PhnW subfamily.</text>
</comment>
<evidence type="ECO:0000256" key="3">
    <source>
        <dbReference type="ARBA" id="ARBA00022679"/>
    </source>
</evidence>
<dbReference type="EMBL" id="JBEWTB010000002">
    <property type="protein sequence ID" value="MET4756847.1"/>
    <property type="molecule type" value="Genomic_DNA"/>
</dbReference>
<feature type="modified residue" description="N6-(pyridoxal phosphate)lysine" evidence="7">
    <location>
        <position position="199"/>
    </location>
</feature>
<evidence type="ECO:0000256" key="6">
    <source>
        <dbReference type="ARBA" id="ARBA00049460"/>
    </source>
</evidence>
<evidence type="ECO:0000256" key="4">
    <source>
        <dbReference type="ARBA" id="ARBA00022898"/>
    </source>
</evidence>
<comment type="function">
    <text evidence="7">Involved in phosphonate degradation.</text>
</comment>
<evidence type="ECO:0000256" key="5">
    <source>
        <dbReference type="ARBA" id="ARBA00023317"/>
    </source>
</evidence>
<comment type="catalytic activity">
    <reaction evidence="6 7">
        <text>(2-aminoethyl)phosphonate + pyruvate = phosphonoacetaldehyde + L-alanine</text>
        <dbReference type="Rhea" id="RHEA:17021"/>
        <dbReference type="ChEBI" id="CHEBI:15361"/>
        <dbReference type="ChEBI" id="CHEBI:57418"/>
        <dbReference type="ChEBI" id="CHEBI:57972"/>
        <dbReference type="ChEBI" id="CHEBI:58383"/>
        <dbReference type="EC" id="2.6.1.37"/>
    </reaction>
</comment>
<dbReference type="PANTHER" id="PTHR42778:SF1">
    <property type="entry name" value="2-AMINOETHYLPHOSPHONATE--PYRUVATE TRANSAMINASE"/>
    <property type="match status" value="1"/>
</dbReference>
<dbReference type="InterPro" id="IPR000192">
    <property type="entry name" value="Aminotrans_V_dom"/>
</dbReference>
<dbReference type="NCBIfam" id="TIGR03301">
    <property type="entry name" value="PhnW-AepZ"/>
    <property type="match status" value="1"/>
</dbReference>